<feature type="compositionally biased region" description="Low complexity" evidence="1">
    <location>
        <begin position="769"/>
        <end position="786"/>
    </location>
</feature>
<dbReference type="SMART" id="SM00444">
    <property type="entry name" value="GYF"/>
    <property type="match status" value="1"/>
</dbReference>
<feature type="region of interest" description="Disordered" evidence="1">
    <location>
        <begin position="358"/>
        <end position="427"/>
    </location>
</feature>
<evidence type="ECO:0000313" key="3">
    <source>
        <dbReference type="Proteomes" id="UP000504637"/>
    </source>
</evidence>
<protein>
    <recommendedName>
        <fullName evidence="2">GYF domain-containing protein</fullName>
    </recommendedName>
</protein>
<feature type="compositionally biased region" description="Polar residues" evidence="1">
    <location>
        <begin position="364"/>
        <end position="374"/>
    </location>
</feature>
<dbReference type="Proteomes" id="UP000504637">
    <property type="component" value="Unplaced"/>
</dbReference>
<feature type="compositionally biased region" description="Low complexity" evidence="1">
    <location>
        <begin position="681"/>
        <end position="697"/>
    </location>
</feature>
<dbReference type="Pfam" id="PF02213">
    <property type="entry name" value="GYF"/>
    <property type="match status" value="1"/>
</dbReference>
<feature type="region of interest" description="Disordered" evidence="1">
    <location>
        <begin position="135"/>
        <end position="176"/>
    </location>
</feature>
<dbReference type="OrthoDB" id="48509at2759"/>
<keyword evidence="3" id="KW-1185">Reference proteome</keyword>
<feature type="region of interest" description="Disordered" evidence="1">
    <location>
        <begin position="668"/>
        <end position="708"/>
    </location>
</feature>
<feature type="region of interest" description="Disordered" evidence="1">
    <location>
        <begin position="842"/>
        <end position="873"/>
    </location>
</feature>
<dbReference type="GO" id="GO:0005829">
    <property type="term" value="C:cytosol"/>
    <property type="evidence" value="ECO:0007669"/>
    <property type="project" value="TreeGrafter"/>
</dbReference>
<dbReference type="InterPro" id="IPR051640">
    <property type="entry name" value="GRB10-interact_GYF"/>
</dbReference>
<feature type="region of interest" description="Disordered" evidence="1">
    <location>
        <begin position="1"/>
        <end position="122"/>
    </location>
</feature>
<feature type="region of interest" description="Disordered" evidence="1">
    <location>
        <begin position="754"/>
        <end position="793"/>
    </location>
</feature>
<dbReference type="PROSITE" id="PS50829">
    <property type="entry name" value="GYF"/>
    <property type="match status" value="1"/>
</dbReference>
<accession>A0A6J3MIV2</accession>
<feature type="region of interest" description="Disordered" evidence="1">
    <location>
        <begin position="198"/>
        <end position="276"/>
    </location>
</feature>
<dbReference type="RefSeq" id="XP_033464882.1">
    <property type="nucleotide sequence ID" value="XM_033600280.1"/>
</dbReference>
<name>A0A6J3MIV2_9PEZI</name>
<evidence type="ECO:0000313" key="4">
    <source>
        <dbReference type="RefSeq" id="XP_033464882.1"/>
    </source>
</evidence>
<sequence>MGTFGSFASAGASGSQGILGDKRPGIGSGRTESRFKNLLSKDSHEDVSLGTGESKSGHPGAARQHQDEQDDDDDDSANPAEDSVPAGSASLVADADLSPPQQRQAYRGFGTPHRQGNADGNAFAAFGMNSTMGGFGSGFAHHQQTPANQRNGPGHGNGNEPMSPTDTNPYQSPDQNNVIRTHEESDLSEADLRKHLAGLGGSSSDLSGQPGILSGLGALPSHALRGPGPVGPASDRSQTSSVAPGRGFPTLSGLGQLGGGPGSNAWPGTQGAIGTPTRQAAGLSNVLNGGVFGNSMSDLHSPGGFGGLGSSNLIGSSGAPFGGSRMASVFPQAMQDQMRQPEHKQDDLHDRVGAFAGLGELGRSSDSPFNNSSFGEGHQDQGPDSQTGQFSGLGQQMGQLDLGSHPHGQSQVLGSSASNQPPAPQQRTMVMPDRMRWIYRDPQGQTQGPWSGLEMHDWYKAGFFSPELLVKKYEDQDYEPLAQLIRRIGNSREPFLVPQIGIPHGAPSGSGPNAWAGTGSLASNGAAPIGGAQPPFASSFPSFGTTLTADQQNALERRKQEEQYLMARQKEHLAQAQMSQRFQMQGVGHPGLIPGQLHHHSSAHSLHSQQSFGSITGPGTGYQQGPPAAAHQPGFFDNSFRAPQPIGAGTIGSGVDALGQIREEDPSGLLGRSTLIGNRAGPGQFGAPGQPAIGQQQSLGGGKEPHDDRVHQMLQDRARLEQEQADFDAQNEDDDEADESNDRLQEFEQLQSREENIPATAGKRLPQVQAQRAQAESSASQSSISSPVHDAVQAKEQFARDSITKTAEPGLPQPFPAPAVAKMPLAAPEPQRPGRPVVAEHLQQEPRDHSETPSVEAKIAPWANKEVGETTKGPSLKEIQEMEAKQAAKAEELAIAARRAALQKAMEAEAQAAIVQPGLPAASNWATGSPATPTGPGPAAWAKTAQKTAGPAQAKSMAQIQKEEEARKRKLAAAAALSQTNSTANVAVASGGKSYANLAGKVSLPTTGPTVGGAWTTVGASGKVKTPLPAAPSTGSRAVSASILPTVQSAASAAVRKVPSRSSTLLPGAVNAQDEFKKWAANELRPDLSKGILGKSFLIYIILISAF</sequence>
<dbReference type="Gene3D" id="3.30.1490.40">
    <property type="match status" value="1"/>
</dbReference>
<dbReference type="InterPro" id="IPR003169">
    <property type="entry name" value="GYF"/>
</dbReference>
<dbReference type="InterPro" id="IPR035445">
    <property type="entry name" value="GYF-like_dom_sf"/>
</dbReference>
<organism evidence="4">
    <name type="scientific">Dissoconium aciculare CBS 342.82</name>
    <dbReference type="NCBI Taxonomy" id="1314786"/>
    <lineage>
        <taxon>Eukaryota</taxon>
        <taxon>Fungi</taxon>
        <taxon>Dikarya</taxon>
        <taxon>Ascomycota</taxon>
        <taxon>Pezizomycotina</taxon>
        <taxon>Dothideomycetes</taxon>
        <taxon>Dothideomycetidae</taxon>
        <taxon>Mycosphaerellales</taxon>
        <taxon>Dissoconiaceae</taxon>
        <taxon>Dissoconium</taxon>
    </lineage>
</organism>
<evidence type="ECO:0000256" key="1">
    <source>
        <dbReference type="SAM" id="MobiDB-lite"/>
    </source>
</evidence>
<feature type="compositionally biased region" description="Basic and acidic residues" evidence="1">
    <location>
        <begin position="31"/>
        <end position="47"/>
    </location>
</feature>
<dbReference type="PANTHER" id="PTHR14445:SF36">
    <property type="entry name" value="FI03272P-RELATED"/>
    <property type="match status" value="1"/>
</dbReference>
<feature type="region of interest" description="Disordered" evidence="1">
    <location>
        <begin position="597"/>
        <end position="648"/>
    </location>
</feature>
<feature type="compositionally biased region" description="Basic and acidic residues" evidence="1">
    <location>
        <begin position="842"/>
        <end position="851"/>
    </location>
</feature>
<feature type="domain" description="GYF" evidence="2">
    <location>
        <begin position="434"/>
        <end position="489"/>
    </location>
</feature>
<feature type="compositionally biased region" description="Polar residues" evidence="1">
    <location>
        <begin position="407"/>
        <end position="427"/>
    </location>
</feature>
<feature type="compositionally biased region" description="Low complexity" evidence="1">
    <location>
        <begin position="1"/>
        <end position="15"/>
    </location>
</feature>
<dbReference type="AlphaFoldDB" id="A0A6J3MIV2"/>
<reference evidence="4" key="3">
    <citation type="submission" date="2025-08" db="UniProtKB">
        <authorList>
            <consortium name="RefSeq"/>
        </authorList>
    </citation>
    <scope>IDENTIFICATION</scope>
    <source>
        <strain evidence="4">CBS 342.82</strain>
    </source>
</reference>
<feature type="compositionally biased region" description="Polar residues" evidence="1">
    <location>
        <begin position="160"/>
        <end position="176"/>
    </location>
</feature>
<dbReference type="SUPFAM" id="SSF55277">
    <property type="entry name" value="GYF domain"/>
    <property type="match status" value="1"/>
</dbReference>
<reference evidence="4" key="1">
    <citation type="submission" date="2020-01" db="EMBL/GenBank/DDBJ databases">
        <authorList>
            <consortium name="DOE Joint Genome Institute"/>
            <person name="Haridas S."/>
            <person name="Albert R."/>
            <person name="Binder M."/>
            <person name="Bloem J."/>
            <person name="Labutti K."/>
            <person name="Salamov A."/>
            <person name="Andreopoulos B."/>
            <person name="Baker S.E."/>
            <person name="Barry K."/>
            <person name="Bills G."/>
            <person name="Bluhm B.H."/>
            <person name="Cannon C."/>
            <person name="Castanera R."/>
            <person name="Culley D.E."/>
            <person name="Daum C."/>
            <person name="Ezra D."/>
            <person name="Gonzalez J.B."/>
            <person name="Henrissat B."/>
            <person name="Kuo A."/>
            <person name="Liang C."/>
            <person name="Lipzen A."/>
            <person name="Lutzoni F."/>
            <person name="Magnuson J."/>
            <person name="Mondo S."/>
            <person name="Nolan M."/>
            <person name="Ohm R."/>
            <person name="Pangilinan J."/>
            <person name="Park H.-J."/>
            <person name="Ramirez L."/>
            <person name="Alfaro M."/>
            <person name="Sun H."/>
            <person name="Tritt A."/>
            <person name="Yoshinaga Y."/>
            <person name="Zwiers L.-H."/>
            <person name="Turgeon B.G."/>
            <person name="Goodwin S.B."/>
            <person name="Spatafora J.W."/>
            <person name="Crous P.W."/>
            <person name="Grigoriev I.V."/>
        </authorList>
    </citation>
    <scope>NUCLEOTIDE SEQUENCE</scope>
    <source>
        <strain evidence="4">CBS 342.82</strain>
    </source>
</reference>
<dbReference type="GeneID" id="54358080"/>
<evidence type="ECO:0000259" key="2">
    <source>
        <dbReference type="PROSITE" id="PS50829"/>
    </source>
</evidence>
<feature type="compositionally biased region" description="Low complexity" evidence="1">
    <location>
        <begin position="392"/>
        <end position="403"/>
    </location>
</feature>
<feature type="compositionally biased region" description="Polar residues" evidence="1">
    <location>
        <begin position="142"/>
        <end position="151"/>
    </location>
</feature>
<reference evidence="4" key="2">
    <citation type="submission" date="2020-04" db="EMBL/GenBank/DDBJ databases">
        <authorList>
            <consortium name="NCBI Genome Project"/>
        </authorList>
    </citation>
    <scope>NUCLEOTIDE SEQUENCE</scope>
    <source>
        <strain evidence="4">CBS 342.82</strain>
    </source>
</reference>
<dbReference type="PANTHER" id="PTHR14445">
    <property type="entry name" value="GRB10 INTERACTING GYF PROTEIN"/>
    <property type="match status" value="1"/>
</dbReference>
<gene>
    <name evidence="4" type="ORF">K489DRAFT_29476</name>
</gene>
<proteinExistence type="predicted"/>